<dbReference type="EMBL" id="JAJNBZ010000017">
    <property type="protein sequence ID" value="MCE5171386.1"/>
    <property type="molecule type" value="Genomic_DNA"/>
</dbReference>
<evidence type="ECO:0000256" key="1">
    <source>
        <dbReference type="SAM" id="Phobius"/>
    </source>
</evidence>
<keyword evidence="1" id="KW-0472">Membrane</keyword>
<reference evidence="2 3" key="1">
    <citation type="submission" date="2021-11" db="EMBL/GenBank/DDBJ databases">
        <title>Draft genome sequence of Paenibacillus profundus YoMME, a new Gram-positive bacteria with exoelectrogenic properties.</title>
        <authorList>
            <person name="Hubenova Y."/>
            <person name="Hubenova E."/>
            <person name="Manasiev Y."/>
            <person name="Peykov S."/>
            <person name="Mitov M."/>
        </authorList>
    </citation>
    <scope>NUCLEOTIDE SEQUENCE [LARGE SCALE GENOMIC DNA]</scope>
    <source>
        <strain evidence="2 3">YoMME</strain>
    </source>
</reference>
<dbReference type="Pfam" id="PF12669">
    <property type="entry name" value="FeoB_associated"/>
    <property type="match status" value="1"/>
</dbReference>
<feature type="transmembrane region" description="Helical" evidence="1">
    <location>
        <begin position="6"/>
        <end position="24"/>
    </location>
</feature>
<name>A0ABS8YHU7_9BACL</name>
<sequence length="64" mass="6883">MPWIEIGLVAAIFAYAIWMVVRHVRKSKQGACASCALNRSCSSACSAAKPHADRSSLDHGNLPQ</sequence>
<proteinExistence type="predicted"/>
<keyword evidence="1" id="KW-1133">Transmembrane helix</keyword>
<accession>A0ABS8YHU7</accession>
<protein>
    <submittedName>
        <fullName evidence="2">FeoB-associated Cys-rich membrane protein</fullName>
    </submittedName>
</protein>
<dbReference type="Proteomes" id="UP001199916">
    <property type="component" value="Unassembled WGS sequence"/>
</dbReference>
<keyword evidence="1" id="KW-0812">Transmembrane</keyword>
<comment type="caution">
    <text evidence="2">The sequence shown here is derived from an EMBL/GenBank/DDBJ whole genome shotgun (WGS) entry which is preliminary data.</text>
</comment>
<keyword evidence="3" id="KW-1185">Reference proteome</keyword>
<gene>
    <name evidence="2" type="ORF">LQV63_18975</name>
</gene>
<evidence type="ECO:0000313" key="2">
    <source>
        <dbReference type="EMBL" id="MCE5171386.1"/>
    </source>
</evidence>
<evidence type="ECO:0000313" key="3">
    <source>
        <dbReference type="Proteomes" id="UP001199916"/>
    </source>
</evidence>
<organism evidence="2 3">
    <name type="scientific">Paenibacillus profundus</name>
    <dbReference type="NCBI Taxonomy" id="1173085"/>
    <lineage>
        <taxon>Bacteria</taxon>
        <taxon>Bacillati</taxon>
        <taxon>Bacillota</taxon>
        <taxon>Bacilli</taxon>
        <taxon>Bacillales</taxon>
        <taxon>Paenibacillaceae</taxon>
        <taxon>Paenibacillus</taxon>
    </lineage>
</organism>